<dbReference type="Proteomes" id="UP000598467">
    <property type="component" value="Unassembled WGS sequence"/>
</dbReference>
<dbReference type="Gene3D" id="3.40.50.150">
    <property type="entry name" value="Vaccinia Virus protein VP39"/>
    <property type="match status" value="1"/>
</dbReference>
<accession>A0A926S3F0</accession>
<organism evidence="1 2">
    <name type="scientific">Roseibium aggregatum</name>
    <dbReference type="NCBI Taxonomy" id="187304"/>
    <lineage>
        <taxon>Bacteria</taxon>
        <taxon>Pseudomonadati</taxon>
        <taxon>Pseudomonadota</taxon>
        <taxon>Alphaproteobacteria</taxon>
        <taxon>Hyphomicrobiales</taxon>
        <taxon>Stappiaceae</taxon>
        <taxon>Roseibium</taxon>
    </lineage>
</organism>
<evidence type="ECO:0000313" key="1">
    <source>
        <dbReference type="EMBL" id="MBD1545258.1"/>
    </source>
</evidence>
<dbReference type="EMBL" id="JABFCZ010000003">
    <property type="protein sequence ID" value="MBD1545258.1"/>
    <property type="molecule type" value="Genomic_DNA"/>
</dbReference>
<comment type="caution">
    <text evidence="1">The sequence shown here is derived from an EMBL/GenBank/DDBJ whole genome shotgun (WGS) entry which is preliminary data.</text>
</comment>
<evidence type="ECO:0000313" key="2">
    <source>
        <dbReference type="Proteomes" id="UP000598467"/>
    </source>
</evidence>
<dbReference type="InterPro" id="IPR025690">
    <property type="entry name" value="Methyltransf_put"/>
</dbReference>
<dbReference type="RefSeq" id="WP_190289923.1">
    <property type="nucleotide sequence ID" value="NZ_JABFCZ010000003.1"/>
</dbReference>
<protein>
    <recommendedName>
        <fullName evidence="3">S-adenosylmethionine-dependent methyltransferase</fullName>
    </recommendedName>
</protein>
<dbReference type="InterPro" id="IPR029063">
    <property type="entry name" value="SAM-dependent_MTases_sf"/>
</dbReference>
<dbReference type="AlphaFoldDB" id="A0A926S3F0"/>
<reference evidence="1" key="1">
    <citation type="submission" date="2020-05" db="EMBL/GenBank/DDBJ databases">
        <title>Identification of trans-AT polyketide cluster in two marine bacteria, producers of a novel glutaramide-containing polyketide sesbanimide D and analogs.</title>
        <authorList>
            <person name="Kacar D."/>
            <person name="Rodriguez P."/>
            <person name="Canedo L."/>
            <person name="Gonzalez E."/>
            <person name="Galan B."/>
            <person name="De La Calle F."/>
            <person name="Garcia J.L."/>
        </authorList>
    </citation>
    <scope>NUCLEOTIDE SEQUENCE</scope>
    <source>
        <strain evidence="1">PHM038</strain>
    </source>
</reference>
<dbReference type="Pfam" id="PF12692">
    <property type="entry name" value="Methyltransf_17"/>
    <property type="match status" value="1"/>
</dbReference>
<sequence>MSRLDSFIRRLKAQKALLEDIAGRLGDLEGPVLELGLGNGRTYDHLREILPDREIFVFDRDLNCHPSCIPDADHMIFGEIHDTLAFCGPRIGSQAALIHADIGSGDPTTDLATSSWLSPLVSIHTRAGGYVLSGLALDLKDFKELDLPEGIRPGRYHIYRKVD</sequence>
<evidence type="ECO:0008006" key="3">
    <source>
        <dbReference type="Google" id="ProtNLM"/>
    </source>
</evidence>
<gene>
    <name evidence="1" type="ORF">HK439_03220</name>
</gene>
<name>A0A926S3F0_9HYPH</name>
<proteinExistence type="predicted"/>